<protein>
    <recommendedName>
        <fullName evidence="4">DUF3313 family protein</fullName>
    </recommendedName>
</protein>
<dbReference type="AlphaFoldDB" id="A0A6L5QIS0"/>
<proteinExistence type="predicted"/>
<sequence>MALKTAMALAAGLTLLAGCASRYTPTPLAANFPTTKQAKLQAAYHWGVISDNIEKRVVAELKKSPPRPVYINEPKDATPFQHALATQLTTSLVNDGHVVSRTPAGSLKVEMDVQAVTFSANRPQYRYHGERAILGSGVWLLSEIEAPALLNVAVGAGAWDAYDWFNAQFAPGDTPKTEIIVTVSVSDQYRYVARSTSAYYVADSDRILYGIVDPKPEEPKLTRTFQVRGDM</sequence>
<evidence type="ECO:0000256" key="1">
    <source>
        <dbReference type="SAM" id="SignalP"/>
    </source>
</evidence>
<feature type="chain" id="PRO_5027074850" description="DUF3313 family protein" evidence="1">
    <location>
        <begin position="23"/>
        <end position="231"/>
    </location>
</feature>
<dbReference type="Proteomes" id="UP000481037">
    <property type="component" value="Unassembled WGS sequence"/>
</dbReference>
<accession>A0A6L5QIS0</accession>
<dbReference type="PROSITE" id="PS51257">
    <property type="entry name" value="PROKAR_LIPOPROTEIN"/>
    <property type="match status" value="1"/>
</dbReference>
<gene>
    <name evidence="2" type="ORF">GJ697_16980</name>
</gene>
<comment type="caution">
    <text evidence="2">The sequence shown here is derived from an EMBL/GenBank/DDBJ whole genome shotgun (WGS) entry which is preliminary data.</text>
</comment>
<feature type="signal peptide" evidence="1">
    <location>
        <begin position="1"/>
        <end position="22"/>
    </location>
</feature>
<name>A0A6L5QIS0_9BURK</name>
<dbReference type="EMBL" id="WKJM01000014">
    <property type="protein sequence ID" value="MRX09535.1"/>
    <property type="molecule type" value="Genomic_DNA"/>
</dbReference>
<evidence type="ECO:0008006" key="4">
    <source>
        <dbReference type="Google" id="ProtNLM"/>
    </source>
</evidence>
<evidence type="ECO:0000313" key="2">
    <source>
        <dbReference type="EMBL" id="MRX09535.1"/>
    </source>
</evidence>
<evidence type="ECO:0000313" key="3">
    <source>
        <dbReference type="Proteomes" id="UP000481037"/>
    </source>
</evidence>
<dbReference type="RefSeq" id="WP_154367431.1">
    <property type="nucleotide sequence ID" value="NZ_WKJM01000014.1"/>
</dbReference>
<keyword evidence="1" id="KW-0732">Signal</keyword>
<organism evidence="2 3">
    <name type="scientific">Duganella alba</name>
    <dbReference type="NCBI Taxonomy" id="2666081"/>
    <lineage>
        <taxon>Bacteria</taxon>
        <taxon>Pseudomonadati</taxon>
        <taxon>Pseudomonadota</taxon>
        <taxon>Betaproteobacteria</taxon>
        <taxon>Burkholderiales</taxon>
        <taxon>Oxalobacteraceae</taxon>
        <taxon>Telluria group</taxon>
        <taxon>Duganella</taxon>
    </lineage>
</organism>
<keyword evidence="3" id="KW-1185">Reference proteome</keyword>
<reference evidence="2 3" key="1">
    <citation type="submission" date="2019-11" db="EMBL/GenBank/DDBJ databases">
        <title>Novel species isolated from a subtropical stream in China.</title>
        <authorList>
            <person name="Lu H."/>
        </authorList>
    </citation>
    <scope>NUCLEOTIDE SEQUENCE [LARGE SCALE GENOMIC DNA]</scope>
    <source>
        <strain evidence="2 3">FT25W</strain>
    </source>
</reference>